<dbReference type="SUPFAM" id="SSF81345">
    <property type="entry name" value="ABC transporter involved in vitamin B12 uptake, BtuC"/>
    <property type="match status" value="1"/>
</dbReference>
<accession>L1MAA9</accession>
<evidence type="ECO:0000256" key="2">
    <source>
        <dbReference type="ARBA" id="ARBA00007935"/>
    </source>
</evidence>
<evidence type="ECO:0000256" key="4">
    <source>
        <dbReference type="ARBA" id="ARBA00022475"/>
    </source>
</evidence>
<dbReference type="eggNOG" id="COG4779">
    <property type="taxonomic scope" value="Bacteria"/>
</dbReference>
<dbReference type="PANTHER" id="PTHR30472:SF24">
    <property type="entry name" value="FERRIC ENTEROBACTIN TRANSPORT SYSTEM PERMEASE PROTEIN FEPG"/>
    <property type="match status" value="1"/>
</dbReference>
<proteinExistence type="inferred from homology"/>
<comment type="subcellular location">
    <subcellularLocation>
        <location evidence="1">Cell membrane</location>
        <topology evidence="1">Multi-pass membrane protein</topology>
    </subcellularLocation>
</comment>
<dbReference type="Gene3D" id="1.10.3470.10">
    <property type="entry name" value="ABC transporter involved in vitamin B12 uptake, BtuC"/>
    <property type="match status" value="1"/>
</dbReference>
<keyword evidence="6 8" id="KW-1133">Transmembrane helix</keyword>
<feature type="transmembrane region" description="Helical" evidence="8">
    <location>
        <begin position="265"/>
        <end position="291"/>
    </location>
</feature>
<feature type="transmembrane region" description="Helical" evidence="8">
    <location>
        <begin position="27"/>
        <end position="48"/>
    </location>
</feature>
<keyword evidence="4" id="KW-1003">Cell membrane</keyword>
<feature type="transmembrane region" description="Helical" evidence="8">
    <location>
        <begin position="82"/>
        <end position="100"/>
    </location>
</feature>
<dbReference type="OrthoDB" id="4455417at2"/>
<feature type="transmembrane region" description="Helical" evidence="8">
    <location>
        <begin position="222"/>
        <end position="240"/>
    </location>
</feature>
<evidence type="ECO:0000256" key="5">
    <source>
        <dbReference type="ARBA" id="ARBA00022692"/>
    </source>
</evidence>
<feature type="transmembrane region" description="Helical" evidence="8">
    <location>
        <begin position="144"/>
        <end position="164"/>
    </location>
</feature>
<keyword evidence="7 8" id="KW-0472">Membrane</keyword>
<dbReference type="RefSeq" id="WP_006062447.1">
    <property type="nucleotide sequence ID" value="NZ_KB290824.1"/>
</dbReference>
<dbReference type="STRING" id="1035195.HMPREF9997_02644"/>
<dbReference type="AlphaFoldDB" id="L1MAA9"/>
<dbReference type="EMBL" id="AMEM01000041">
    <property type="protein sequence ID" value="EKX87866.1"/>
    <property type="molecule type" value="Genomic_DNA"/>
</dbReference>
<dbReference type="Pfam" id="PF01032">
    <property type="entry name" value="FecCD"/>
    <property type="match status" value="1"/>
</dbReference>
<feature type="transmembrane region" description="Helical" evidence="8">
    <location>
        <begin position="332"/>
        <end position="351"/>
    </location>
</feature>
<dbReference type="Proteomes" id="UP000010445">
    <property type="component" value="Unassembled WGS sequence"/>
</dbReference>
<feature type="transmembrane region" description="Helical" evidence="8">
    <location>
        <begin position="112"/>
        <end position="132"/>
    </location>
</feature>
<evidence type="ECO:0000313" key="9">
    <source>
        <dbReference type="EMBL" id="EKX87866.1"/>
    </source>
</evidence>
<evidence type="ECO:0000313" key="10">
    <source>
        <dbReference type="Proteomes" id="UP000010445"/>
    </source>
</evidence>
<sequence>MIITQTLIPRRPRLEIGPLSTVWRARIAVVNLALVVLVLVVFAANVAAGDYPLTIMKVFEVLAGGGTKIEQTVVLKWRLQRALGAVVIGMALGIAGALTQSVTRNPLASPDILGISEGASAFAVSIIVLGGLNASGAVQFLSTIGIPLSALLGALLTATVIWYLGSRRGMDTFRLVLAGIMITAILQAYVTWLLLRANITDAAVAKTWLTGSLGASSWGRNFPVVVVLCCAIPLVGYVSFKLQAVLLGDQTASGLGVHVSRAQTLFLLLSVVLTAIAVSAAGPIGFIAFVAPQVALRLMATSSPPLIGSGLCGALLLATADLITRTILPVELPVGLVTSAVGGVFLVYLLIRANRKSTV</sequence>
<comment type="caution">
    <text evidence="9">The sequence shown here is derived from an EMBL/GenBank/DDBJ whole genome shotgun (WGS) entry which is preliminary data.</text>
</comment>
<reference evidence="9 10" key="1">
    <citation type="submission" date="2012-05" db="EMBL/GenBank/DDBJ databases">
        <authorList>
            <person name="Weinstock G."/>
            <person name="Sodergren E."/>
            <person name="Lobos E.A."/>
            <person name="Fulton L."/>
            <person name="Fulton R."/>
            <person name="Courtney L."/>
            <person name="Fronick C."/>
            <person name="O'Laughlin M."/>
            <person name="Godfrey J."/>
            <person name="Wilson R.M."/>
            <person name="Miner T."/>
            <person name="Farmer C."/>
            <person name="Delehaunty K."/>
            <person name="Cordes M."/>
            <person name="Minx P."/>
            <person name="Tomlinson C."/>
            <person name="Chen J."/>
            <person name="Wollam A."/>
            <person name="Pepin K.H."/>
            <person name="Bhonagiri V."/>
            <person name="Zhang X."/>
            <person name="Suruliraj S."/>
            <person name="Warren W."/>
            <person name="Mitreva M."/>
            <person name="Mardis E.R."/>
            <person name="Wilson R.K."/>
        </authorList>
    </citation>
    <scope>NUCLEOTIDE SEQUENCE [LARGE SCALE GENOMIC DNA]</scope>
    <source>
        <strain evidence="9 10">F0235</strain>
    </source>
</reference>
<dbReference type="HOGENOM" id="CLU_013016_1_1_11"/>
<evidence type="ECO:0000256" key="6">
    <source>
        <dbReference type="ARBA" id="ARBA00022989"/>
    </source>
</evidence>
<evidence type="ECO:0000256" key="3">
    <source>
        <dbReference type="ARBA" id="ARBA00022448"/>
    </source>
</evidence>
<keyword evidence="5 8" id="KW-0812">Transmembrane</keyword>
<evidence type="ECO:0000256" key="1">
    <source>
        <dbReference type="ARBA" id="ARBA00004651"/>
    </source>
</evidence>
<evidence type="ECO:0000256" key="7">
    <source>
        <dbReference type="ARBA" id="ARBA00023136"/>
    </source>
</evidence>
<dbReference type="InterPro" id="IPR037294">
    <property type="entry name" value="ABC_BtuC-like"/>
</dbReference>
<organism evidence="9 10">
    <name type="scientific">Corynebacterium durum F0235</name>
    <dbReference type="NCBI Taxonomy" id="1035195"/>
    <lineage>
        <taxon>Bacteria</taxon>
        <taxon>Bacillati</taxon>
        <taxon>Actinomycetota</taxon>
        <taxon>Actinomycetes</taxon>
        <taxon>Mycobacteriales</taxon>
        <taxon>Corynebacteriaceae</taxon>
        <taxon>Corynebacterium</taxon>
    </lineage>
</organism>
<gene>
    <name evidence="9" type="ORF">HMPREF9997_02644</name>
</gene>
<protein>
    <submittedName>
        <fullName evidence="9">Putative ferric enterobactin transport system permease protein FepG</fullName>
    </submittedName>
</protein>
<evidence type="ECO:0000256" key="8">
    <source>
        <dbReference type="SAM" id="Phobius"/>
    </source>
</evidence>
<feature type="transmembrane region" description="Helical" evidence="8">
    <location>
        <begin position="176"/>
        <end position="195"/>
    </location>
</feature>
<dbReference type="GO" id="GO:0033214">
    <property type="term" value="P:siderophore-iron import into cell"/>
    <property type="evidence" value="ECO:0007669"/>
    <property type="project" value="TreeGrafter"/>
</dbReference>
<dbReference type="PANTHER" id="PTHR30472">
    <property type="entry name" value="FERRIC ENTEROBACTIN TRANSPORT SYSTEM PERMEASE PROTEIN"/>
    <property type="match status" value="1"/>
</dbReference>
<dbReference type="PATRIC" id="fig|1035195.3.peg.2364"/>
<dbReference type="GO" id="GO:0022857">
    <property type="term" value="F:transmembrane transporter activity"/>
    <property type="evidence" value="ECO:0007669"/>
    <property type="project" value="InterPro"/>
</dbReference>
<name>L1MAA9_9CORY</name>
<keyword evidence="3" id="KW-0813">Transport</keyword>
<comment type="similarity">
    <text evidence="2">Belongs to the binding-protein-dependent transport system permease family. FecCD subfamily.</text>
</comment>
<dbReference type="CDD" id="cd06550">
    <property type="entry name" value="TM_ABC_iron-siderophores_like"/>
    <property type="match status" value="1"/>
</dbReference>
<dbReference type="InterPro" id="IPR000522">
    <property type="entry name" value="ABC_transptr_permease_BtuC"/>
</dbReference>
<dbReference type="GO" id="GO:0005886">
    <property type="term" value="C:plasma membrane"/>
    <property type="evidence" value="ECO:0007669"/>
    <property type="project" value="UniProtKB-SubCell"/>
</dbReference>
<keyword evidence="10" id="KW-1185">Reference proteome</keyword>